<evidence type="ECO:0000313" key="2">
    <source>
        <dbReference type="Proteomes" id="UP000656274"/>
    </source>
</evidence>
<dbReference type="EMBL" id="JADFTZ010000007">
    <property type="protein sequence ID" value="MBE9577428.1"/>
    <property type="molecule type" value="Genomic_DNA"/>
</dbReference>
<dbReference type="Proteomes" id="UP000656274">
    <property type="component" value="Unassembled WGS sequence"/>
</dbReference>
<dbReference type="SUPFAM" id="SSF52540">
    <property type="entry name" value="P-loop containing nucleoside triphosphate hydrolases"/>
    <property type="match status" value="1"/>
</dbReference>
<dbReference type="RefSeq" id="WP_194097175.1">
    <property type="nucleotide sequence ID" value="NZ_JADFTZ010000007.1"/>
</dbReference>
<accession>A0ABR9WUW5</accession>
<proteinExistence type="predicted"/>
<sequence>MRTKLASMEIVLNHFLLSLKERKKVADKKERKIMSTDEMKRLYIKVAKEYYSRENRDFIIDENNQNYLNLLCKYFSGDIEFETIHRGELRKGLLVIGNPGTGKSSSFKIIQMISKNYRLQSLWFPIVETKKVVEKFNVEKNKDSIIENYSIGTFCFDDLGSENEANNIHVWGSKEDIFIRILENRYDEFIAKNTKTFITTNLSLIQIEKRYGSRVRDRFVSMFNLIELNGTSRRF</sequence>
<evidence type="ECO:0008006" key="3">
    <source>
        <dbReference type="Google" id="ProtNLM"/>
    </source>
</evidence>
<evidence type="ECO:0000313" key="1">
    <source>
        <dbReference type="EMBL" id="MBE9577428.1"/>
    </source>
</evidence>
<gene>
    <name evidence="1" type="ORF">IM755_11985</name>
</gene>
<name>A0ABR9WUW5_9FLAO</name>
<dbReference type="Gene3D" id="3.40.50.300">
    <property type="entry name" value="P-loop containing nucleotide triphosphate hydrolases"/>
    <property type="match status" value="1"/>
</dbReference>
<comment type="caution">
    <text evidence="1">The sequence shown here is derived from an EMBL/GenBank/DDBJ whole genome shotgun (WGS) entry which is preliminary data.</text>
</comment>
<dbReference type="InterPro" id="IPR027417">
    <property type="entry name" value="P-loop_NTPase"/>
</dbReference>
<reference evidence="1 2" key="1">
    <citation type="submission" date="2020-10" db="EMBL/GenBank/DDBJ databases">
        <title>The genome sequence of Flavobacterium aquaticum 1Y8A.</title>
        <authorList>
            <person name="Liu Y."/>
        </authorList>
    </citation>
    <scope>NUCLEOTIDE SEQUENCE [LARGE SCALE GENOMIC DNA]</scope>
    <source>
        <strain evidence="1 2">1Y8A</strain>
    </source>
</reference>
<keyword evidence="2" id="KW-1185">Reference proteome</keyword>
<protein>
    <recommendedName>
        <fullName evidence="3">DNA replication protein DnaC</fullName>
    </recommendedName>
</protein>
<organism evidence="1 2">
    <name type="scientific">Flavobacterium proteolyticum</name>
    <dbReference type="NCBI Taxonomy" id="2911683"/>
    <lineage>
        <taxon>Bacteria</taxon>
        <taxon>Pseudomonadati</taxon>
        <taxon>Bacteroidota</taxon>
        <taxon>Flavobacteriia</taxon>
        <taxon>Flavobacteriales</taxon>
        <taxon>Flavobacteriaceae</taxon>
        <taxon>Flavobacterium</taxon>
    </lineage>
</organism>